<dbReference type="AlphaFoldDB" id="A0A915IB08"/>
<accession>A0A915IB08</accession>
<organism evidence="1 2">
    <name type="scientific">Romanomermis culicivorax</name>
    <name type="common">Nematode worm</name>
    <dbReference type="NCBI Taxonomy" id="13658"/>
    <lineage>
        <taxon>Eukaryota</taxon>
        <taxon>Metazoa</taxon>
        <taxon>Ecdysozoa</taxon>
        <taxon>Nematoda</taxon>
        <taxon>Enoplea</taxon>
        <taxon>Dorylaimia</taxon>
        <taxon>Mermithida</taxon>
        <taxon>Mermithoidea</taxon>
        <taxon>Mermithidae</taxon>
        <taxon>Romanomermis</taxon>
    </lineage>
</organism>
<protein>
    <submittedName>
        <fullName evidence="2">Uncharacterized protein</fullName>
    </submittedName>
</protein>
<evidence type="ECO:0000313" key="2">
    <source>
        <dbReference type="WBParaSite" id="nRc.2.0.1.t11364-RA"/>
    </source>
</evidence>
<sequence length="139" mass="14778">MPPQLCTPPKVLIRCYCGDRQILCNHQGYPRTPALNGTTQQQVPLISATRAIVNSHAPPSLSQNPLIAAVICPNTPALSQIPRPSTTAQANNDQTIARTNSSDSFINIEGWQAPAATPAAANNHRSSLAIANAIKVHNL</sequence>
<dbReference type="Proteomes" id="UP000887565">
    <property type="component" value="Unplaced"/>
</dbReference>
<dbReference type="WBParaSite" id="nRc.2.0.1.t11364-RA">
    <property type="protein sequence ID" value="nRc.2.0.1.t11364-RA"/>
    <property type="gene ID" value="nRc.2.0.1.g11364"/>
</dbReference>
<reference evidence="2" key="1">
    <citation type="submission" date="2022-11" db="UniProtKB">
        <authorList>
            <consortium name="WormBaseParasite"/>
        </authorList>
    </citation>
    <scope>IDENTIFICATION</scope>
</reference>
<keyword evidence="1" id="KW-1185">Reference proteome</keyword>
<proteinExistence type="predicted"/>
<evidence type="ECO:0000313" key="1">
    <source>
        <dbReference type="Proteomes" id="UP000887565"/>
    </source>
</evidence>
<name>A0A915IB08_ROMCU</name>